<organism evidence="1 2">
    <name type="scientific">Rhabditophanes sp. KR3021</name>
    <dbReference type="NCBI Taxonomy" id="114890"/>
    <lineage>
        <taxon>Eukaryota</taxon>
        <taxon>Metazoa</taxon>
        <taxon>Ecdysozoa</taxon>
        <taxon>Nematoda</taxon>
        <taxon>Chromadorea</taxon>
        <taxon>Rhabditida</taxon>
        <taxon>Tylenchina</taxon>
        <taxon>Panagrolaimomorpha</taxon>
        <taxon>Strongyloidoidea</taxon>
        <taxon>Alloionematidae</taxon>
        <taxon>Rhabditophanes</taxon>
    </lineage>
</organism>
<dbReference type="WBParaSite" id="RSKR_0000193933.1">
    <property type="protein sequence ID" value="RSKR_0000193933.1"/>
    <property type="gene ID" value="RSKR_0000193933"/>
</dbReference>
<dbReference type="Proteomes" id="UP000095286">
    <property type="component" value="Unplaced"/>
</dbReference>
<sequence length="447" mass="50830">MNYNGYTSNASITTAIVIPLYNNSICTFKYTQTSNNKLVSFQKTAFYGRTNEISFDPNEVLLLTNYHPLKISALDTKDFRIFVSCSEEIKLIARYSDLIETMGDIYNVFSIKNSGNKYIFEMPTQRSSIKGFIGILPITQSTYISVNILGYLNGEIFSNETIQYDTTFSTNQRYIAISPLDIKEYNSSIIISATSNFMLTFASPFITESNFNYDACGDLICEDYTAFMLMPVVSKECNIMLRQPDQKIMRNDFTTRLYVSPPSVDNDCNESFSMDVYDENNNVKHELISAIGSSTIELTDKSEMGSSTSGGQIPMFRLGRVINSPGSPLTYGHFGHFVPSIREWVVGKTQFYTLATNCIIEFYADQDGYNPEFIKLDGIVISNYNFNYMNYFKKKYGHFTIPVKGYGLHTFENWGNYVLYVICKNVNNNVYDSAGYVASFNQKKGKR</sequence>
<evidence type="ECO:0000313" key="1">
    <source>
        <dbReference type="Proteomes" id="UP000095286"/>
    </source>
</evidence>
<protein>
    <submittedName>
        <fullName evidence="2">IgGFc_binding domain-containing protein</fullName>
    </submittedName>
</protein>
<proteinExistence type="predicted"/>
<name>A0AC35TLI2_9BILA</name>
<reference evidence="2" key="1">
    <citation type="submission" date="2016-11" db="UniProtKB">
        <authorList>
            <consortium name="WormBaseParasite"/>
        </authorList>
    </citation>
    <scope>IDENTIFICATION</scope>
    <source>
        <strain evidence="2">KR3021</strain>
    </source>
</reference>
<evidence type="ECO:0000313" key="2">
    <source>
        <dbReference type="WBParaSite" id="RSKR_0000193933.1"/>
    </source>
</evidence>
<accession>A0AC35TLI2</accession>